<comment type="caution">
    <text evidence="1">The sequence shown here is derived from an EMBL/GenBank/DDBJ whole genome shotgun (WGS) entry which is preliminary data.</text>
</comment>
<proteinExistence type="predicted"/>
<dbReference type="AlphaFoldDB" id="A0A0F9FGD6"/>
<dbReference type="EMBL" id="LAZR01021433">
    <property type="protein sequence ID" value="KKL85343.1"/>
    <property type="molecule type" value="Genomic_DNA"/>
</dbReference>
<organism evidence="1">
    <name type="scientific">marine sediment metagenome</name>
    <dbReference type="NCBI Taxonomy" id="412755"/>
    <lineage>
        <taxon>unclassified sequences</taxon>
        <taxon>metagenomes</taxon>
        <taxon>ecological metagenomes</taxon>
    </lineage>
</organism>
<protein>
    <submittedName>
        <fullName evidence="1">Uncharacterized protein</fullName>
    </submittedName>
</protein>
<evidence type="ECO:0000313" key="1">
    <source>
        <dbReference type="EMBL" id="KKL85343.1"/>
    </source>
</evidence>
<gene>
    <name evidence="1" type="ORF">LCGC14_1955710</name>
</gene>
<reference evidence="1" key="1">
    <citation type="journal article" date="2015" name="Nature">
        <title>Complex archaea that bridge the gap between prokaryotes and eukaryotes.</title>
        <authorList>
            <person name="Spang A."/>
            <person name="Saw J.H."/>
            <person name="Jorgensen S.L."/>
            <person name="Zaremba-Niedzwiedzka K."/>
            <person name="Martijn J."/>
            <person name="Lind A.E."/>
            <person name="van Eijk R."/>
            <person name="Schleper C."/>
            <person name="Guy L."/>
            <person name="Ettema T.J."/>
        </authorList>
    </citation>
    <scope>NUCLEOTIDE SEQUENCE</scope>
</reference>
<accession>A0A0F9FGD6</accession>
<sequence>MPNVDPYPYISHPINLIKKGLKKSITLLVEMKMKIVRCLNCGGLIRKRKRYNEFCGIQCKEKFDIKIKPRKTEIDTYGYIFKITNRLINKIYIKQIRRTNIHSEGLRNSTNEHGIEIEVIDSAKDKKELEKKKKYWSDFYNTN</sequence>
<name>A0A0F9FGD6_9ZZZZ</name>